<evidence type="ECO:0000313" key="1">
    <source>
        <dbReference type="EMBL" id="TWF98595.1"/>
    </source>
</evidence>
<keyword evidence="2" id="KW-1185">Reference proteome</keyword>
<sequence length="54" mass="5223">MAPTQLIPASLKDVDLLDLDVTVTAEAGAEARPVACGSSDGCGASCASACISAV</sequence>
<organism evidence="1 2">
    <name type="scientific">Kitasatospora viridis</name>
    <dbReference type="NCBI Taxonomy" id="281105"/>
    <lineage>
        <taxon>Bacteria</taxon>
        <taxon>Bacillati</taxon>
        <taxon>Actinomycetota</taxon>
        <taxon>Actinomycetes</taxon>
        <taxon>Kitasatosporales</taxon>
        <taxon>Streptomycetaceae</taxon>
        <taxon>Kitasatospora</taxon>
    </lineage>
</organism>
<accession>A0A561UGX3</accession>
<name>A0A561UGX3_9ACTN</name>
<dbReference type="Proteomes" id="UP000317940">
    <property type="component" value="Unassembled WGS sequence"/>
</dbReference>
<protein>
    <submittedName>
        <fullName evidence="1">FxLD family lantipeptide</fullName>
    </submittedName>
</protein>
<dbReference type="RefSeq" id="WP_145905003.1">
    <property type="nucleotide sequence ID" value="NZ_BAAAMZ010000045.1"/>
</dbReference>
<dbReference type="NCBIfam" id="TIGR04363">
    <property type="entry name" value="LD_lanti_pre"/>
    <property type="match status" value="1"/>
</dbReference>
<evidence type="ECO:0000313" key="2">
    <source>
        <dbReference type="Proteomes" id="UP000317940"/>
    </source>
</evidence>
<reference evidence="1 2" key="1">
    <citation type="submission" date="2019-06" db="EMBL/GenBank/DDBJ databases">
        <title>Sequencing the genomes of 1000 actinobacteria strains.</title>
        <authorList>
            <person name="Klenk H.-P."/>
        </authorList>
    </citation>
    <scope>NUCLEOTIDE SEQUENCE [LARGE SCALE GENOMIC DNA]</scope>
    <source>
        <strain evidence="1 2">DSM 44826</strain>
    </source>
</reference>
<comment type="caution">
    <text evidence="1">The sequence shown here is derived from an EMBL/GenBank/DDBJ whole genome shotgun (WGS) entry which is preliminary data.</text>
</comment>
<dbReference type="InterPro" id="IPR027575">
    <property type="entry name" value="LD_lanti_pre"/>
</dbReference>
<dbReference type="EMBL" id="VIWT01000001">
    <property type="protein sequence ID" value="TWF98595.1"/>
    <property type="molecule type" value="Genomic_DNA"/>
</dbReference>
<proteinExistence type="predicted"/>
<gene>
    <name evidence="1" type="ORF">FHX73_112416</name>
</gene>
<dbReference type="AlphaFoldDB" id="A0A561UGX3"/>